<comment type="caution">
    <text evidence="2">The sequence shown here is derived from an EMBL/GenBank/DDBJ whole genome shotgun (WGS) entry which is preliminary data.</text>
</comment>
<feature type="region of interest" description="Disordered" evidence="1">
    <location>
        <begin position="59"/>
        <end position="85"/>
    </location>
</feature>
<feature type="compositionally biased region" description="Basic and acidic residues" evidence="1">
    <location>
        <begin position="475"/>
        <end position="487"/>
    </location>
</feature>
<evidence type="ECO:0000313" key="2">
    <source>
        <dbReference type="EMBL" id="GBG85646.1"/>
    </source>
</evidence>
<dbReference type="AlphaFoldDB" id="A0A388LTK3"/>
<feature type="region of interest" description="Disordered" evidence="1">
    <location>
        <begin position="442"/>
        <end position="487"/>
    </location>
</feature>
<proteinExistence type="predicted"/>
<feature type="compositionally biased region" description="Basic and acidic residues" evidence="1">
    <location>
        <begin position="449"/>
        <end position="467"/>
    </location>
</feature>
<feature type="region of interest" description="Disordered" evidence="1">
    <location>
        <begin position="143"/>
        <end position="186"/>
    </location>
</feature>
<gene>
    <name evidence="2" type="ORF">CBR_g40375</name>
</gene>
<accession>A0A388LTK3</accession>
<feature type="region of interest" description="Disordered" evidence="1">
    <location>
        <begin position="1"/>
        <end position="35"/>
    </location>
</feature>
<protein>
    <submittedName>
        <fullName evidence="2">Uncharacterized protein</fullName>
    </submittedName>
</protein>
<keyword evidence="3" id="KW-1185">Reference proteome</keyword>
<evidence type="ECO:0000256" key="1">
    <source>
        <dbReference type="SAM" id="MobiDB-lite"/>
    </source>
</evidence>
<dbReference type="EMBL" id="BFEA01000528">
    <property type="protein sequence ID" value="GBG85646.1"/>
    <property type="molecule type" value="Genomic_DNA"/>
</dbReference>
<sequence length="487" mass="54467">MEADGYTCPPEFSRGGRSASPPRVRMPAMSDQPAAHDRIDEMGRSVASLQEYVEMERARRMEWEHRRREREEARRAEEEARRAEEERLARKAEKQRKQEEEKMAMAKVVELQLSLRLGGICEDIRAEVRQAVTATVARNPASMITEQPAKGKEKAAEDVPSSSGLQAKSRLSPKAPSSSLSRISGRGPARDLVMERMVYLDQTRRDLSKLDYDRLRAICRNEDVNYTTKVQSIFDIADRRALLRYGEALPEPEPFVNLDNVDRHSSPEGSGDEVRGHVRFRLREMSGLSLQLVNANNVPKAQRNDRLVMLGSEISDAFNRWTNAKGQSVSCSLQELSGCMTACRMLISGGLDRREVFALKTRLDGLVLTPLDRNPSEILVIGPLLYYEGMMSLFIRNEGYVPVEGKVVTVLEAMKADLQLDGLTEFACWDKKGPTLVVATMKPPCVEEGDGRDHGDDGNDGDEGHEGGEDDDDDVGTRREGGVEWAS</sequence>
<name>A0A388LTK3_CHABU</name>
<reference evidence="2 3" key="1">
    <citation type="journal article" date="2018" name="Cell">
        <title>The Chara Genome: Secondary Complexity and Implications for Plant Terrestrialization.</title>
        <authorList>
            <person name="Nishiyama T."/>
            <person name="Sakayama H."/>
            <person name="Vries J.D."/>
            <person name="Buschmann H."/>
            <person name="Saint-Marcoux D."/>
            <person name="Ullrich K.K."/>
            <person name="Haas F.B."/>
            <person name="Vanderstraeten L."/>
            <person name="Becker D."/>
            <person name="Lang D."/>
            <person name="Vosolsobe S."/>
            <person name="Rombauts S."/>
            <person name="Wilhelmsson P.K.I."/>
            <person name="Janitza P."/>
            <person name="Kern R."/>
            <person name="Heyl A."/>
            <person name="Rumpler F."/>
            <person name="Villalobos L.I.A.C."/>
            <person name="Clay J.M."/>
            <person name="Skokan R."/>
            <person name="Toyoda A."/>
            <person name="Suzuki Y."/>
            <person name="Kagoshima H."/>
            <person name="Schijlen E."/>
            <person name="Tajeshwar N."/>
            <person name="Catarino B."/>
            <person name="Hetherington A.J."/>
            <person name="Saltykova A."/>
            <person name="Bonnot C."/>
            <person name="Breuninger H."/>
            <person name="Symeonidi A."/>
            <person name="Radhakrishnan G.V."/>
            <person name="Van Nieuwerburgh F."/>
            <person name="Deforce D."/>
            <person name="Chang C."/>
            <person name="Karol K.G."/>
            <person name="Hedrich R."/>
            <person name="Ulvskov P."/>
            <person name="Glockner G."/>
            <person name="Delwiche C.F."/>
            <person name="Petrasek J."/>
            <person name="Van de Peer Y."/>
            <person name="Friml J."/>
            <person name="Beilby M."/>
            <person name="Dolan L."/>
            <person name="Kohara Y."/>
            <person name="Sugano S."/>
            <person name="Fujiyama A."/>
            <person name="Delaux P.-M."/>
            <person name="Quint M."/>
            <person name="TheiBen G."/>
            <person name="Hagemann M."/>
            <person name="Harholt J."/>
            <person name="Dunand C."/>
            <person name="Zachgo S."/>
            <person name="Langdale J."/>
            <person name="Maumus F."/>
            <person name="Straeten D.V.D."/>
            <person name="Gould S.B."/>
            <person name="Rensing S.A."/>
        </authorList>
    </citation>
    <scope>NUCLEOTIDE SEQUENCE [LARGE SCALE GENOMIC DNA]</scope>
    <source>
        <strain evidence="2 3">S276</strain>
    </source>
</reference>
<organism evidence="2 3">
    <name type="scientific">Chara braunii</name>
    <name type="common">Braun's stonewort</name>
    <dbReference type="NCBI Taxonomy" id="69332"/>
    <lineage>
        <taxon>Eukaryota</taxon>
        <taxon>Viridiplantae</taxon>
        <taxon>Streptophyta</taxon>
        <taxon>Charophyceae</taxon>
        <taxon>Charales</taxon>
        <taxon>Characeae</taxon>
        <taxon>Chara</taxon>
    </lineage>
</organism>
<dbReference type="Gramene" id="GBG85646">
    <property type="protein sequence ID" value="GBG85646"/>
    <property type="gene ID" value="CBR_g40375"/>
</dbReference>
<evidence type="ECO:0000313" key="3">
    <source>
        <dbReference type="Proteomes" id="UP000265515"/>
    </source>
</evidence>
<dbReference type="Proteomes" id="UP000265515">
    <property type="component" value="Unassembled WGS sequence"/>
</dbReference>